<feature type="compositionally biased region" description="Polar residues" evidence="7">
    <location>
        <begin position="722"/>
        <end position="741"/>
    </location>
</feature>
<dbReference type="GO" id="GO:0007052">
    <property type="term" value="P:mitotic spindle organization"/>
    <property type="evidence" value="ECO:0007669"/>
    <property type="project" value="TreeGrafter"/>
</dbReference>
<keyword evidence="4" id="KW-0677">Repeat</keyword>
<reference evidence="9 10" key="1">
    <citation type="submission" date="2019-07" db="EMBL/GenBank/DDBJ databases">
        <title>Genomics analysis of Aphanomyces spp. identifies a new class of oomycete effector associated with host adaptation.</title>
        <authorList>
            <person name="Gaulin E."/>
        </authorList>
    </citation>
    <scope>NUCLEOTIDE SEQUENCE [LARGE SCALE GENOMIC DNA]</scope>
    <source>
        <strain evidence="9 10">ATCC 201684</strain>
    </source>
</reference>
<organism evidence="9 10">
    <name type="scientific">Aphanomyces euteiches</name>
    <dbReference type="NCBI Taxonomy" id="100861"/>
    <lineage>
        <taxon>Eukaryota</taxon>
        <taxon>Sar</taxon>
        <taxon>Stramenopiles</taxon>
        <taxon>Oomycota</taxon>
        <taxon>Saprolegniomycetes</taxon>
        <taxon>Saprolegniales</taxon>
        <taxon>Verrucalvaceae</taxon>
        <taxon>Aphanomyces</taxon>
    </lineage>
</organism>
<comment type="subcellular location">
    <subcellularLocation>
        <location evidence="1">Cell projection</location>
        <location evidence="1">Cilium</location>
    </subcellularLocation>
    <subcellularLocation>
        <location evidence="2">Cytoplasm</location>
        <location evidence="2">Cytoskeleton</location>
    </subcellularLocation>
</comment>
<dbReference type="GO" id="GO:0060285">
    <property type="term" value="P:cilium-dependent cell motility"/>
    <property type="evidence" value="ECO:0007669"/>
    <property type="project" value="TreeGrafter"/>
</dbReference>
<evidence type="ECO:0000313" key="10">
    <source>
        <dbReference type="Proteomes" id="UP000481153"/>
    </source>
</evidence>
<dbReference type="GO" id="GO:0000281">
    <property type="term" value="P:mitotic cytokinesis"/>
    <property type="evidence" value="ECO:0007669"/>
    <property type="project" value="TreeGrafter"/>
</dbReference>
<evidence type="ECO:0000256" key="1">
    <source>
        <dbReference type="ARBA" id="ARBA00004138"/>
    </source>
</evidence>
<keyword evidence="10" id="KW-1185">Reference proteome</keyword>
<comment type="caution">
    <text evidence="9">The sequence shown here is derived from an EMBL/GenBank/DDBJ whole genome shotgun (WGS) entry which is preliminary data.</text>
</comment>
<dbReference type="VEuPathDB" id="FungiDB:AeMF1_010479"/>
<dbReference type="EMBL" id="VJMJ01000064">
    <property type="protein sequence ID" value="KAF0739351.1"/>
    <property type="molecule type" value="Genomic_DNA"/>
</dbReference>
<dbReference type="Gene3D" id="1.10.238.10">
    <property type="entry name" value="EF-hand"/>
    <property type="match status" value="1"/>
</dbReference>
<dbReference type="SUPFAM" id="SSF47473">
    <property type="entry name" value="EF-hand"/>
    <property type="match status" value="1"/>
</dbReference>
<dbReference type="FunFam" id="2.30.29.170:FF:000004">
    <property type="entry name" value="EF-hand domain containing 2"/>
    <property type="match status" value="1"/>
</dbReference>
<dbReference type="Gene3D" id="2.30.29.170">
    <property type="match status" value="3"/>
</dbReference>
<evidence type="ECO:0000256" key="7">
    <source>
        <dbReference type="SAM" id="MobiDB-lite"/>
    </source>
</evidence>
<feature type="region of interest" description="Disordered" evidence="7">
    <location>
        <begin position="801"/>
        <end position="824"/>
    </location>
</feature>
<feature type="compositionally biased region" description="Acidic residues" evidence="7">
    <location>
        <begin position="669"/>
        <end position="680"/>
    </location>
</feature>
<dbReference type="PANTHER" id="PTHR12086:SF9">
    <property type="entry name" value="EF-HAND DOMAIN-CONTAINING PROTEIN 1"/>
    <property type="match status" value="1"/>
</dbReference>
<dbReference type="InterPro" id="IPR011992">
    <property type="entry name" value="EF-hand-dom_pair"/>
</dbReference>
<evidence type="ECO:0000256" key="3">
    <source>
        <dbReference type="ARBA" id="ARBA00022490"/>
    </source>
</evidence>
<dbReference type="InterPro" id="IPR040193">
    <property type="entry name" value="EFHC1/EFHC2/EFHB"/>
</dbReference>
<sequence length="914" mass="102596">MLVGGIPGGFGSSHHAQIHKAHHRKRHAMAQIMAGTEDIVPAARGTKPSDALSLQPPQPAGASNVAPPPPSGVPSSKFTAPNALPKWITNDRQVLRFFGYFIVPGTDAPETVRRVTLHYFLADASIEVCEPREVNSGLDQGLFLRRTVLKRDDKAPYTPQDLEIGGTISIKGRTCHLVDCDATTREYYDQLNQPQPAAQSYPDTPQPSHWNEIERIKKTTYREQAKSKASKVQQFMQFSNSVLRFYCIWDDPHPLYPESRPFVIHYYLADDTIEVRKASKRSQGSSKALLSRRRLPLEPVSSSTCRYISPLDLRCGDSITIFGREFQLLDCDEFTRNFYLEHHGITQETIHPTNETIRKAPPPLAEPTDSMLKPLLEKSERKASIQKPLGADQCLRFRAIFANPPDDIQAKRSFVLSFFLLDATMAIYEPPVANSGLPGGKFLDRQNYKLHQPLNRFARATDFFVGATIQLALSPTQPFLLVQADDQTLSYCEDHADEFPRSNIDVVLARIVAQLKEQSSALRHVFRSQTAVGDNPRTLAKDKFEDVVRNRLHLRLQQQEMLTLVRKFASSGVVWYDEFCDAVSRAQAMQKPPATNSLDALRQKPVNLRHAMMRADANMTGTASRQLVEKLFAVYKINLPEQVVDHFMLENGDVDYHRFFDAIYPIDSADQEPNEQIDPEPVDREERPRPPIVPKQGPLYIPTYRSNLDTARFGVLDKENMASSSLARSQPFSNDHPTTIATHSSTPSSPRQPPTPSSAPDASNRSEAAASFKAEQVDVNAPNPLSTRFQTMNQRMNQLTLHPTSSRKNNPQETTPLKAKTSVTLTKEQRAALYKTTSQSMTKAYAHTAATTSQRAQEVIARARAKLEQETRRNPLVPMVITDVETVDPTARTLLATKFDGQKRRCFHGCIDVN</sequence>
<evidence type="ECO:0000256" key="5">
    <source>
        <dbReference type="ARBA" id="ARBA00023212"/>
    </source>
</evidence>
<dbReference type="PANTHER" id="PTHR12086">
    <property type="entry name" value="EF-HAND DOMAIN C-TERMINAL CONTAINING PROTEIN"/>
    <property type="match status" value="1"/>
</dbReference>
<evidence type="ECO:0000256" key="6">
    <source>
        <dbReference type="ARBA" id="ARBA00023273"/>
    </source>
</evidence>
<dbReference type="Pfam" id="PF06565">
    <property type="entry name" value="DM10_dom"/>
    <property type="match status" value="3"/>
</dbReference>
<feature type="domain" description="DM10" evidence="8">
    <location>
        <begin position="91"/>
        <end position="192"/>
    </location>
</feature>
<feature type="domain" description="DM10" evidence="8">
    <location>
        <begin position="391"/>
        <end position="496"/>
    </location>
</feature>
<evidence type="ECO:0000256" key="2">
    <source>
        <dbReference type="ARBA" id="ARBA00004245"/>
    </source>
</evidence>
<feature type="domain" description="DM10" evidence="8">
    <location>
        <begin position="239"/>
        <end position="343"/>
    </location>
</feature>
<feature type="region of interest" description="Disordered" evidence="7">
    <location>
        <begin position="722"/>
        <end position="786"/>
    </location>
</feature>
<keyword evidence="5" id="KW-0206">Cytoskeleton</keyword>
<dbReference type="Proteomes" id="UP000481153">
    <property type="component" value="Unassembled WGS sequence"/>
</dbReference>
<dbReference type="AlphaFoldDB" id="A0A6G0XGD1"/>
<dbReference type="InterPro" id="IPR006602">
    <property type="entry name" value="DM10_dom"/>
</dbReference>
<keyword evidence="6" id="KW-0966">Cell projection</keyword>
<feature type="region of interest" description="Disordered" evidence="7">
    <location>
        <begin position="42"/>
        <end position="78"/>
    </location>
</feature>
<gene>
    <name evidence="9" type="ORF">Ae201684_004920</name>
</gene>
<name>A0A6G0XGD1_9STRA</name>
<evidence type="ECO:0000259" key="8">
    <source>
        <dbReference type="PROSITE" id="PS51336"/>
    </source>
</evidence>
<proteinExistence type="predicted"/>
<evidence type="ECO:0000313" key="9">
    <source>
        <dbReference type="EMBL" id="KAF0739351.1"/>
    </source>
</evidence>
<evidence type="ECO:0000256" key="4">
    <source>
        <dbReference type="ARBA" id="ARBA00022737"/>
    </source>
</evidence>
<dbReference type="PROSITE" id="PS51336">
    <property type="entry name" value="DM10"/>
    <property type="match status" value="3"/>
</dbReference>
<accession>A0A6G0XGD1</accession>
<feature type="region of interest" description="Disordered" evidence="7">
    <location>
        <begin position="667"/>
        <end position="701"/>
    </location>
</feature>
<keyword evidence="3" id="KW-0963">Cytoplasm</keyword>
<protein>
    <recommendedName>
        <fullName evidence="8">DM10 domain-containing protein</fullName>
    </recommendedName>
</protein>
<dbReference type="GO" id="GO:0043014">
    <property type="term" value="F:alpha-tubulin binding"/>
    <property type="evidence" value="ECO:0007669"/>
    <property type="project" value="TreeGrafter"/>
</dbReference>
<dbReference type="GO" id="GO:0005930">
    <property type="term" value="C:axoneme"/>
    <property type="evidence" value="ECO:0007669"/>
    <property type="project" value="TreeGrafter"/>
</dbReference>
<dbReference type="SMART" id="SM00676">
    <property type="entry name" value="DM10"/>
    <property type="match status" value="3"/>
</dbReference>
<dbReference type="GO" id="GO:0072686">
    <property type="term" value="C:mitotic spindle"/>
    <property type="evidence" value="ECO:0007669"/>
    <property type="project" value="TreeGrafter"/>
</dbReference>